<feature type="non-terminal residue" evidence="2">
    <location>
        <position position="1"/>
    </location>
</feature>
<name>A0A6J4SSG9_9SPHN</name>
<feature type="non-terminal residue" evidence="2">
    <location>
        <position position="46"/>
    </location>
</feature>
<proteinExistence type="predicted"/>
<gene>
    <name evidence="2" type="ORF">AVDCRST_MAG39-1552</name>
</gene>
<evidence type="ECO:0000256" key="1">
    <source>
        <dbReference type="SAM" id="MobiDB-lite"/>
    </source>
</evidence>
<dbReference type="AlphaFoldDB" id="A0A6J4SSG9"/>
<organism evidence="2">
    <name type="scientific">uncultured Sphingomonadaceae bacterium</name>
    <dbReference type="NCBI Taxonomy" id="169976"/>
    <lineage>
        <taxon>Bacteria</taxon>
        <taxon>Pseudomonadati</taxon>
        <taxon>Pseudomonadota</taxon>
        <taxon>Alphaproteobacteria</taxon>
        <taxon>Sphingomonadales</taxon>
        <taxon>Sphingomonadaceae</taxon>
        <taxon>environmental samples</taxon>
    </lineage>
</organism>
<feature type="compositionally biased region" description="Basic residues" evidence="1">
    <location>
        <begin position="1"/>
        <end position="20"/>
    </location>
</feature>
<protein>
    <submittedName>
        <fullName evidence="2">Uncharacterized protein</fullName>
    </submittedName>
</protein>
<accession>A0A6J4SSG9</accession>
<sequence>APRSARRRRTQRVAIRRPGARRVAGQRVPGRRAFRTAEPLPGAQHL</sequence>
<evidence type="ECO:0000313" key="2">
    <source>
        <dbReference type="EMBL" id="CAA9504028.1"/>
    </source>
</evidence>
<dbReference type="EMBL" id="CADCVW010000065">
    <property type="protein sequence ID" value="CAA9504028.1"/>
    <property type="molecule type" value="Genomic_DNA"/>
</dbReference>
<reference evidence="2" key="1">
    <citation type="submission" date="2020-02" db="EMBL/GenBank/DDBJ databases">
        <authorList>
            <person name="Meier V. D."/>
        </authorList>
    </citation>
    <scope>NUCLEOTIDE SEQUENCE</scope>
    <source>
        <strain evidence="2">AVDCRST_MAG39</strain>
    </source>
</reference>
<feature type="region of interest" description="Disordered" evidence="1">
    <location>
        <begin position="1"/>
        <end position="46"/>
    </location>
</feature>